<dbReference type="Proteomes" id="UP000272025">
    <property type="component" value="Unassembled WGS sequence"/>
</dbReference>
<evidence type="ECO:0000313" key="2">
    <source>
        <dbReference type="Proteomes" id="UP000272025"/>
    </source>
</evidence>
<sequence length="186" mass="20709">MLCPSVYPRSPTAENSPRVYNAFFYDFDDALSLGCEAFTLGHEYSEYQISVTTVRKVEAGIKAGTGPDNVRPNYKRVSLKLDVDQRKLNLPAIAQLFVSFASLHLTERQLSSDFQSAGSVHSGLLRKLLTLYLREGGQFVCLLEQNSGSIHAVSCRPKPLTSQQTDMLATYAMYSYLGDDVYTFAK</sequence>
<proteinExistence type="predicted"/>
<protein>
    <submittedName>
        <fullName evidence="1">Uncharacterized protein</fullName>
    </submittedName>
</protein>
<organism evidence="1 2">
    <name type="scientific">Sodiomyces alkalinus (strain CBS 110278 / VKM F-3762 / F11)</name>
    <name type="common">Alkaliphilic filamentous fungus</name>
    <dbReference type="NCBI Taxonomy" id="1314773"/>
    <lineage>
        <taxon>Eukaryota</taxon>
        <taxon>Fungi</taxon>
        <taxon>Dikarya</taxon>
        <taxon>Ascomycota</taxon>
        <taxon>Pezizomycotina</taxon>
        <taxon>Sordariomycetes</taxon>
        <taxon>Hypocreomycetidae</taxon>
        <taxon>Glomerellales</taxon>
        <taxon>Plectosphaerellaceae</taxon>
        <taxon>Sodiomyces</taxon>
    </lineage>
</organism>
<keyword evidence="2" id="KW-1185">Reference proteome</keyword>
<name>A0A3N2Q697_SODAK</name>
<reference evidence="1 2" key="1">
    <citation type="journal article" date="2018" name="Mol. Ecol.">
        <title>The obligate alkalophilic soda-lake fungus Sodiomyces alkalinus has shifted to a protein diet.</title>
        <authorList>
            <person name="Grum-Grzhimaylo A.A."/>
            <person name="Falkoski D.L."/>
            <person name="van den Heuvel J."/>
            <person name="Valero-Jimenez C.A."/>
            <person name="Min B."/>
            <person name="Choi I.G."/>
            <person name="Lipzen A."/>
            <person name="Daum C.G."/>
            <person name="Aanen D.K."/>
            <person name="Tsang A."/>
            <person name="Henrissat B."/>
            <person name="Bilanenko E.N."/>
            <person name="de Vries R.P."/>
            <person name="van Kan J.A.L."/>
            <person name="Grigoriev I.V."/>
            <person name="Debets A.J.M."/>
        </authorList>
    </citation>
    <scope>NUCLEOTIDE SEQUENCE [LARGE SCALE GENOMIC DNA]</scope>
    <source>
        <strain evidence="1 2">F11</strain>
    </source>
</reference>
<dbReference type="AlphaFoldDB" id="A0A3N2Q697"/>
<dbReference type="EMBL" id="ML119051">
    <property type="protein sequence ID" value="ROT42272.1"/>
    <property type="molecule type" value="Genomic_DNA"/>
</dbReference>
<dbReference type="GeneID" id="39582199"/>
<evidence type="ECO:0000313" key="1">
    <source>
        <dbReference type="EMBL" id="ROT42272.1"/>
    </source>
</evidence>
<dbReference type="RefSeq" id="XP_028470078.1">
    <property type="nucleotide sequence ID" value="XM_028613721.1"/>
</dbReference>
<accession>A0A3N2Q697</accession>
<gene>
    <name evidence="1" type="ORF">SODALDRAFT_354401</name>
</gene>